<dbReference type="InterPro" id="IPR005495">
    <property type="entry name" value="LptG/LptF_permease"/>
</dbReference>
<dbReference type="GO" id="GO:0043190">
    <property type="term" value="C:ATP-binding cassette (ABC) transporter complex"/>
    <property type="evidence" value="ECO:0007669"/>
    <property type="project" value="TreeGrafter"/>
</dbReference>
<evidence type="ECO:0000256" key="1">
    <source>
        <dbReference type="ARBA" id="ARBA00004651"/>
    </source>
</evidence>
<feature type="transmembrane region" description="Helical" evidence="6">
    <location>
        <begin position="20"/>
        <end position="45"/>
    </location>
</feature>
<dbReference type="Proteomes" id="UP000253850">
    <property type="component" value="Chromosome"/>
</dbReference>
<evidence type="ECO:0000313" key="8">
    <source>
        <dbReference type="EMBL" id="RXK09970.1"/>
    </source>
</evidence>
<feature type="transmembrane region" description="Helical" evidence="6">
    <location>
        <begin position="288"/>
        <end position="306"/>
    </location>
</feature>
<gene>
    <name evidence="7" type="primary">lptF</name>
    <name evidence="7" type="ORF">ABIV_2460</name>
    <name evidence="8" type="ORF">CRV05_06195</name>
</gene>
<dbReference type="RefSeq" id="WP_114840214.1">
    <property type="nucleotide sequence ID" value="NZ_CP031217.1"/>
</dbReference>
<organism evidence="8 10">
    <name type="scientific">Halarcobacter bivalviorum</name>
    <dbReference type="NCBI Taxonomy" id="663364"/>
    <lineage>
        <taxon>Bacteria</taxon>
        <taxon>Pseudomonadati</taxon>
        <taxon>Campylobacterota</taxon>
        <taxon>Epsilonproteobacteria</taxon>
        <taxon>Campylobacterales</taxon>
        <taxon>Arcobacteraceae</taxon>
        <taxon>Halarcobacter</taxon>
    </lineage>
</organism>
<evidence type="ECO:0000256" key="4">
    <source>
        <dbReference type="ARBA" id="ARBA00022989"/>
    </source>
</evidence>
<evidence type="ECO:0000313" key="7">
    <source>
        <dbReference type="EMBL" id="AXH13431.1"/>
    </source>
</evidence>
<keyword evidence="5 6" id="KW-0472">Membrane</keyword>
<evidence type="ECO:0000313" key="9">
    <source>
        <dbReference type="Proteomes" id="UP000253850"/>
    </source>
</evidence>
<dbReference type="PANTHER" id="PTHR33529">
    <property type="entry name" value="SLR0882 PROTEIN-RELATED"/>
    <property type="match status" value="1"/>
</dbReference>
<keyword evidence="10" id="KW-1185">Reference proteome</keyword>
<protein>
    <submittedName>
        <fullName evidence="7 8">Permease</fullName>
    </submittedName>
</protein>
<keyword evidence="3 6" id="KW-0812">Transmembrane</keyword>
<dbReference type="Pfam" id="PF03739">
    <property type="entry name" value="LptF_LptG"/>
    <property type="match status" value="1"/>
</dbReference>
<name>A0AAX2A936_9BACT</name>
<evidence type="ECO:0000313" key="10">
    <source>
        <dbReference type="Proteomes" id="UP000289193"/>
    </source>
</evidence>
<feature type="transmembrane region" description="Helical" evidence="6">
    <location>
        <begin position="98"/>
        <end position="121"/>
    </location>
</feature>
<accession>A0AAX2A936</accession>
<reference evidence="8 10" key="1">
    <citation type="submission" date="2017-10" db="EMBL/GenBank/DDBJ databases">
        <title>Genomics of the genus Arcobacter.</title>
        <authorList>
            <person name="Perez-Cataluna A."/>
            <person name="Figueras M.J."/>
        </authorList>
    </citation>
    <scope>NUCLEOTIDE SEQUENCE [LARGE SCALE GENOMIC DNA]</scope>
    <source>
        <strain evidence="8 10">CECT 7835</strain>
    </source>
</reference>
<dbReference type="PANTHER" id="PTHR33529:SF7">
    <property type="entry name" value="LIPOPOLYSACCHARIDE EXPORT SYSTEM PERMEASE PROTEIN LPTF"/>
    <property type="match status" value="1"/>
</dbReference>
<dbReference type="EMBL" id="PDKM01000003">
    <property type="protein sequence ID" value="RXK09970.1"/>
    <property type="molecule type" value="Genomic_DNA"/>
</dbReference>
<feature type="transmembrane region" description="Helical" evidence="6">
    <location>
        <begin position="256"/>
        <end position="276"/>
    </location>
</feature>
<dbReference type="AlphaFoldDB" id="A0AAX2A936"/>
<keyword evidence="4 6" id="KW-1133">Transmembrane helix</keyword>
<sequence length="338" mass="39642">MKLKQYLLNQFTHTFLPIFLGLYFITSIIFLVKIAALTSVITMNVLELLRLYMYVIPTIIFYTLPISFFISLVITLGKLSSEYELIVITSFGLNPLKILKIFLPITFILSLALLFISVGLIPKAKFLNERFLDQKQKEANFNIRASEFGQKFGDWLIYIDGKKDKTYEEVKLFKTENNKDQFIISKSAKLVNEQGELSFKLYEGKSFFIDREELNQINYAQLDINDSVNKNKQNIFTDSYTFWKQSIAEDYQVDKFSFYILTSLFPLISLFLVVAFGYYNPRYEKNKAVSYAMVSVVVFYIFMEILTENLLLHSLYIVPISWTILTYFVYSKMVKQQY</sequence>
<dbReference type="GO" id="GO:0015920">
    <property type="term" value="P:lipopolysaccharide transport"/>
    <property type="evidence" value="ECO:0007669"/>
    <property type="project" value="TreeGrafter"/>
</dbReference>
<feature type="transmembrane region" description="Helical" evidence="6">
    <location>
        <begin position="51"/>
        <end position="77"/>
    </location>
</feature>
<evidence type="ECO:0000256" key="2">
    <source>
        <dbReference type="ARBA" id="ARBA00022475"/>
    </source>
</evidence>
<evidence type="ECO:0000256" key="3">
    <source>
        <dbReference type="ARBA" id="ARBA00022692"/>
    </source>
</evidence>
<evidence type="ECO:0000256" key="6">
    <source>
        <dbReference type="SAM" id="Phobius"/>
    </source>
</evidence>
<comment type="subcellular location">
    <subcellularLocation>
        <location evidence="1">Cell membrane</location>
        <topology evidence="1">Multi-pass membrane protein</topology>
    </subcellularLocation>
</comment>
<evidence type="ECO:0000256" key="5">
    <source>
        <dbReference type="ARBA" id="ARBA00023136"/>
    </source>
</evidence>
<keyword evidence="2" id="KW-1003">Cell membrane</keyword>
<dbReference type="KEGG" id="hbv:ABIV_2460"/>
<dbReference type="Proteomes" id="UP000289193">
    <property type="component" value="Unassembled WGS sequence"/>
</dbReference>
<dbReference type="EMBL" id="CP031217">
    <property type="protein sequence ID" value="AXH13431.1"/>
    <property type="molecule type" value="Genomic_DNA"/>
</dbReference>
<reference evidence="7 9" key="2">
    <citation type="submission" date="2018-07" db="EMBL/GenBank/DDBJ databases">
        <title>Complete genome of the Arcobacter bivalviorum type strain LMG 26154.</title>
        <authorList>
            <person name="Miller W.G."/>
            <person name="Yee E."/>
            <person name="Bono J.L."/>
        </authorList>
    </citation>
    <scope>NUCLEOTIDE SEQUENCE [LARGE SCALE GENOMIC DNA]</scope>
    <source>
        <strain evidence="7 9">LMG 26154</strain>
    </source>
</reference>
<proteinExistence type="predicted"/>
<feature type="transmembrane region" description="Helical" evidence="6">
    <location>
        <begin position="312"/>
        <end position="330"/>
    </location>
</feature>